<dbReference type="PANTHER" id="PTHR24412:SF172">
    <property type="entry name" value="KELCH-LIKE PROTEIN 10"/>
    <property type="match status" value="1"/>
</dbReference>
<evidence type="ECO:0000256" key="2">
    <source>
        <dbReference type="ARBA" id="ARBA00022737"/>
    </source>
</evidence>
<evidence type="ECO:0000259" key="3">
    <source>
        <dbReference type="PROSITE" id="PS50097"/>
    </source>
</evidence>
<dbReference type="SMART" id="SM00875">
    <property type="entry name" value="BACK"/>
    <property type="match status" value="1"/>
</dbReference>
<evidence type="ECO:0000256" key="1">
    <source>
        <dbReference type="ARBA" id="ARBA00022441"/>
    </source>
</evidence>
<dbReference type="PRINTS" id="PR00501">
    <property type="entry name" value="KELCHREPEAT"/>
</dbReference>
<dbReference type="Pfam" id="PF07707">
    <property type="entry name" value="BACK"/>
    <property type="match status" value="1"/>
</dbReference>
<dbReference type="InterPro" id="IPR017096">
    <property type="entry name" value="BTB-kelch_protein"/>
</dbReference>
<dbReference type="SUPFAM" id="SSF117281">
    <property type="entry name" value="Kelch motif"/>
    <property type="match status" value="1"/>
</dbReference>
<dbReference type="AlphaFoldDB" id="A0AAE0QR71"/>
<feature type="domain" description="BTB" evidence="3">
    <location>
        <begin position="40"/>
        <end position="106"/>
    </location>
</feature>
<dbReference type="Pfam" id="PF24681">
    <property type="entry name" value="Kelch_KLHDC2_KLHL20_DRC7"/>
    <property type="match status" value="1"/>
</dbReference>
<evidence type="ECO:0000313" key="5">
    <source>
        <dbReference type="Proteomes" id="UP001274896"/>
    </source>
</evidence>
<accession>A0AAE0QR71</accession>
<dbReference type="InterPro" id="IPR011705">
    <property type="entry name" value="BACK"/>
</dbReference>
<dbReference type="PIRSF" id="PIRSF037037">
    <property type="entry name" value="Kelch-like_protein_gigaxonin"/>
    <property type="match status" value="1"/>
</dbReference>
<reference evidence="4" key="1">
    <citation type="submission" date="2023-06" db="EMBL/GenBank/DDBJ databases">
        <title>Male Hemibagrus guttatus genome.</title>
        <authorList>
            <person name="Bian C."/>
        </authorList>
    </citation>
    <scope>NUCLEOTIDE SEQUENCE</scope>
    <source>
        <strain evidence="4">Male_cb2023</strain>
        <tissue evidence="4">Muscle</tissue>
    </source>
</reference>
<dbReference type="FunFam" id="1.25.40.420:FF:000001">
    <property type="entry name" value="Kelch-like family member 12"/>
    <property type="match status" value="1"/>
</dbReference>
<dbReference type="InterPro" id="IPR006652">
    <property type="entry name" value="Kelch_1"/>
</dbReference>
<dbReference type="InterPro" id="IPR000210">
    <property type="entry name" value="BTB/POZ_dom"/>
</dbReference>
<keyword evidence="5" id="KW-1185">Reference proteome</keyword>
<name>A0AAE0QR71_9TELE</name>
<dbReference type="Gene3D" id="3.30.710.10">
    <property type="entry name" value="Potassium Channel Kv1.1, Chain A"/>
    <property type="match status" value="1"/>
</dbReference>
<protein>
    <recommendedName>
        <fullName evidence="3">BTB domain-containing protein</fullName>
    </recommendedName>
</protein>
<keyword evidence="2" id="KW-0677">Repeat</keyword>
<dbReference type="EMBL" id="JAUCMX010000012">
    <property type="protein sequence ID" value="KAK3529374.1"/>
    <property type="molecule type" value="Genomic_DNA"/>
</dbReference>
<dbReference type="Pfam" id="PF01344">
    <property type="entry name" value="Kelch_1"/>
    <property type="match status" value="1"/>
</dbReference>
<evidence type="ECO:0000313" key="4">
    <source>
        <dbReference type="EMBL" id="KAK3529374.1"/>
    </source>
</evidence>
<dbReference type="InterPro" id="IPR015915">
    <property type="entry name" value="Kelch-typ_b-propeller"/>
</dbReference>
<dbReference type="InterPro" id="IPR011333">
    <property type="entry name" value="SKP1/BTB/POZ_sf"/>
</dbReference>
<gene>
    <name evidence="4" type="ORF">QTP70_029465</name>
</gene>
<proteinExistence type="predicted"/>
<dbReference type="Proteomes" id="UP001274896">
    <property type="component" value="Unassembled WGS sequence"/>
</dbReference>
<comment type="caution">
    <text evidence="4">The sequence shown here is derived from an EMBL/GenBank/DDBJ whole genome shotgun (WGS) entry which is preliminary data.</text>
</comment>
<dbReference type="PANTHER" id="PTHR24412">
    <property type="entry name" value="KELCH PROTEIN"/>
    <property type="match status" value="1"/>
</dbReference>
<sequence>MENMENCGVGELCTSTEREVTEDMALCSVLNEMRLDGSLCDAVLRVDEVEFKVHKNILSAYSPFFRALFTRWGSLDQRVYTITGISPEIMDLIIHYMYTQDIQASTDEVETLLVMANCLLIQDLAWSCYEFLQDNLSPDNCLRIWQYADAHSYYKLRDQAYTYTVHHFEDVVYSRSRKFLDLTVEQLCDILEKDELNFKEEKTAFQAIILWIRHDPSVRKQHIVNLLPKVRLALVTPEYFLENIKKNQEVGSLLECQPIIARAMKAMYFSNMAEPNSRLLDPFTRPRLPYYILFAIGGFSGASPTNIVETYDSRLDSWVCISSTEERARAYHGTAFLDGLVYVIGGFDITEYFNTTYKFNPLDGTWSEAAPMHSRRCYVSVAVLNGYIYAMGGFNGTVRLNTAERYQPSTNQWSLIPSMHEQRSDASAATLNGKIYICGGFNGNECLFTAECFDPHHDQWTLIEPMHLRRSGVGVAALNNQVFAIGGCDGVSRLQTIEAFNPRTNSWRILSPMFNPRSNFGIEVMDGRLYVIGGYSGEETFSRCEYYDEYKNEWFDVQNMNIHRSAVSCCVVSGLPNITDYTTERDGLL</sequence>
<dbReference type="PROSITE" id="PS50097">
    <property type="entry name" value="BTB"/>
    <property type="match status" value="1"/>
</dbReference>
<keyword evidence="1" id="KW-0880">Kelch repeat</keyword>
<dbReference type="SMART" id="SM00612">
    <property type="entry name" value="Kelch"/>
    <property type="match status" value="6"/>
</dbReference>
<dbReference type="SUPFAM" id="SSF54695">
    <property type="entry name" value="POZ domain"/>
    <property type="match status" value="1"/>
</dbReference>
<organism evidence="4 5">
    <name type="scientific">Hemibagrus guttatus</name>
    <dbReference type="NCBI Taxonomy" id="175788"/>
    <lineage>
        <taxon>Eukaryota</taxon>
        <taxon>Metazoa</taxon>
        <taxon>Chordata</taxon>
        <taxon>Craniata</taxon>
        <taxon>Vertebrata</taxon>
        <taxon>Euteleostomi</taxon>
        <taxon>Actinopterygii</taxon>
        <taxon>Neopterygii</taxon>
        <taxon>Teleostei</taxon>
        <taxon>Ostariophysi</taxon>
        <taxon>Siluriformes</taxon>
        <taxon>Bagridae</taxon>
        <taxon>Hemibagrus</taxon>
    </lineage>
</organism>
<dbReference type="SMART" id="SM00225">
    <property type="entry name" value="BTB"/>
    <property type="match status" value="1"/>
</dbReference>
<dbReference type="Gene3D" id="1.25.40.420">
    <property type="match status" value="1"/>
</dbReference>
<dbReference type="Gene3D" id="2.120.10.80">
    <property type="entry name" value="Kelch-type beta propeller"/>
    <property type="match status" value="1"/>
</dbReference>
<dbReference type="Pfam" id="PF00651">
    <property type="entry name" value="BTB"/>
    <property type="match status" value="1"/>
</dbReference>